<organism evidence="1 2">
    <name type="scientific">Pediococcus pentosaceus</name>
    <dbReference type="NCBI Taxonomy" id="1255"/>
    <lineage>
        <taxon>Bacteria</taxon>
        <taxon>Bacillati</taxon>
        <taxon>Bacillota</taxon>
        <taxon>Bacilli</taxon>
        <taxon>Lactobacillales</taxon>
        <taxon>Lactobacillaceae</taxon>
        <taxon>Pediococcus</taxon>
    </lineage>
</organism>
<evidence type="ECO:0000313" key="2">
    <source>
        <dbReference type="Proteomes" id="UP000743107"/>
    </source>
</evidence>
<reference evidence="1" key="1">
    <citation type="submission" date="2020-11" db="EMBL/GenBank/DDBJ databases">
        <title>Antibiotic susceptibility profiles of Pediococcus pentosaceus from various origins and their implications for the safety assessment of strains with food-technology applications.</title>
        <authorList>
            <person name="Shani N."/>
            <person name="Oberhaensli S."/>
            <person name="Arias E."/>
        </authorList>
    </citation>
    <scope>NUCLEOTIDE SEQUENCE</scope>
    <source>
        <strain evidence="1">FAM 19164</strain>
    </source>
</reference>
<accession>A0AA41BZQ5</accession>
<comment type="caution">
    <text evidence="1">The sequence shown here is derived from an EMBL/GenBank/DDBJ whole genome shotgun (WGS) entry which is preliminary data.</text>
</comment>
<name>A0AA41BZQ5_PEDPE</name>
<proteinExistence type="predicted"/>
<gene>
    <name evidence="1" type="ORF">ITQ97_01995</name>
</gene>
<dbReference type="EMBL" id="JADOFV010000001">
    <property type="protein sequence ID" value="MBF7126608.1"/>
    <property type="molecule type" value="Genomic_DNA"/>
</dbReference>
<evidence type="ECO:0000313" key="1">
    <source>
        <dbReference type="EMBL" id="MBF7126608.1"/>
    </source>
</evidence>
<protein>
    <submittedName>
        <fullName evidence="1">Uncharacterized protein</fullName>
    </submittedName>
</protein>
<dbReference type="AlphaFoldDB" id="A0AA41BZQ5"/>
<sequence length="79" mass="8759">MTVGLQNKYRFPNDYGASLIYAPGSYGLELAVLDFSVNPEGDLEYGTPITNDVLGHLTWEKAVEALIKIKRLPSNKTED</sequence>
<dbReference type="Proteomes" id="UP000743107">
    <property type="component" value="Unassembled WGS sequence"/>
</dbReference>